<accession>A0A4P2QA42</accession>
<evidence type="ECO:0000313" key="1">
    <source>
        <dbReference type="EMBL" id="AUX26439.1"/>
    </source>
</evidence>
<organism evidence="1 2">
    <name type="scientific">Sorangium cellulosum</name>
    <name type="common">Polyangium cellulosum</name>
    <dbReference type="NCBI Taxonomy" id="56"/>
    <lineage>
        <taxon>Bacteria</taxon>
        <taxon>Pseudomonadati</taxon>
        <taxon>Myxococcota</taxon>
        <taxon>Polyangia</taxon>
        <taxon>Polyangiales</taxon>
        <taxon>Polyangiaceae</taxon>
        <taxon>Sorangium</taxon>
    </lineage>
</organism>
<evidence type="ECO:0000313" key="2">
    <source>
        <dbReference type="Proteomes" id="UP000295781"/>
    </source>
</evidence>
<dbReference type="Proteomes" id="UP000295781">
    <property type="component" value="Chromosome"/>
</dbReference>
<dbReference type="EMBL" id="CP012670">
    <property type="protein sequence ID" value="AUX26439.1"/>
    <property type="molecule type" value="Genomic_DNA"/>
</dbReference>
<name>A0A4P2QA42_SORCE</name>
<sequence length="83" mass="9505">MSMTDTSPQADERYHELLRRMPPEKRLEATMRLSQAVRELALAGIRARHPGADEQELRVRVAARLYGRDCARRLFGQVPDDAT</sequence>
<proteinExistence type="predicted"/>
<dbReference type="RefSeq" id="WP_129354039.1">
    <property type="nucleotide sequence ID" value="NZ_CP012670.1"/>
</dbReference>
<reference evidence="1 2" key="1">
    <citation type="submission" date="2015-09" db="EMBL/GenBank/DDBJ databases">
        <title>Sorangium comparison.</title>
        <authorList>
            <person name="Zaburannyi N."/>
            <person name="Bunk B."/>
            <person name="Overmann J."/>
            <person name="Mueller R."/>
        </authorList>
    </citation>
    <scope>NUCLEOTIDE SEQUENCE [LARGE SCALE GENOMIC DNA]</scope>
    <source>
        <strain evidence="1 2">So ceGT47</strain>
    </source>
</reference>
<gene>
    <name evidence="1" type="ORF">SOCEGT47_070010</name>
</gene>
<protein>
    <submittedName>
        <fullName evidence="1">Uncharacterized protein</fullName>
    </submittedName>
</protein>
<dbReference type="AlphaFoldDB" id="A0A4P2QA42"/>
<dbReference type="OrthoDB" id="5519784at2"/>